<name>X0UME5_9ZZZZ</name>
<comment type="caution">
    <text evidence="2">The sequence shown here is derived from an EMBL/GenBank/DDBJ whole genome shotgun (WGS) entry which is preliminary data.</text>
</comment>
<dbReference type="EMBL" id="BARS01025194">
    <property type="protein sequence ID" value="GAG01473.1"/>
    <property type="molecule type" value="Genomic_DNA"/>
</dbReference>
<dbReference type="InterPro" id="IPR052754">
    <property type="entry name" value="NTPase_KAP_P-loop"/>
</dbReference>
<evidence type="ECO:0000259" key="1">
    <source>
        <dbReference type="Pfam" id="PF07693"/>
    </source>
</evidence>
<accession>X0UME5</accession>
<dbReference type="InterPro" id="IPR011646">
    <property type="entry name" value="KAP_P-loop"/>
</dbReference>
<dbReference type="PANTHER" id="PTHR22674">
    <property type="entry name" value="NTPASE, KAP FAMILY P-LOOP DOMAIN-CONTAINING 1"/>
    <property type="match status" value="1"/>
</dbReference>
<proteinExistence type="predicted"/>
<evidence type="ECO:0000313" key="2">
    <source>
        <dbReference type="EMBL" id="GAG01473.1"/>
    </source>
</evidence>
<feature type="domain" description="KAP NTPase" evidence="1">
    <location>
        <begin position="116"/>
        <end position="257"/>
    </location>
</feature>
<dbReference type="PANTHER" id="PTHR22674:SF6">
    <property type="entry name" value="NTPASE KAP FAMILY P-LOOP DOMAIN-CONTAINING PROTEIN 1"/>
    <property type="match status" value="1"/>
</dbReference>
<feature type="non-terminal residue" evidence="2">
    <location>
        <position position="267"/>
    </location>
</feature>
<dbReference type="AlphaFoldDB" id="X0UME5"/>
<organism evidence="2">
    <name type="scientific">marine sediment metagenome</name>
    <dbReference type="NCBI Taxonomy" id="412755"/>
    <lineage>
        <taxon>unclassified sequences</taxon>
        <taxon>metagenomes</taxon>
        <taxon>ecological metagenomes</taxon>
    </lineage>
</organism>
<gene>
    <name evidence="2" type="ORF">S01H1_39854</name>
</gene>
<feature type="non-terminal residue" evidence="2">
    <location>
        <position position="1"/>
    </location>
</feature>
<sequence length="267" mass="29997">IASIVRRVDEKVAKIRAALKAKGLPPDKDEDAKTLSRIGRALRAIAYGFSAKAKIKMPGFAEIEAGFVAKDMIDREEELARREDPLLDRTLYYNAFEALEKVAGEGGDEDSEGKKKRQGPRVVVFIDDLDRCLPPDAIQLLQSIKLVLAQRGFVFVLAVARRVVEEFLEKRFAKEYGLEGEQETGARYLDKIVQLSLPLPPHQSRFDEYVNKLLAGRVLSHESNAPVKEALAGLIELLARGADYNPRSLVRLINNLIVDQFLWDRVE</sequence>
<protein>
    <recommendedName>
        <fullName evidence="1">KAP NTPase domain-containing protein</fullName>
    </recommendedName>
</protein>
<reference evidence="2" key="1">
    <citation type="journal article" date="2014" name="Front. Microbiol.">
        <title>High frequency of phylogenetically diverse reductive dehalogenase-homologous genes in deep subseafloor sedimentary metagenomes.</title>
        <authorList>
            <person name="Kawai M."/>
            <person name="Futagami T."/>
            <person name="Toyoda A."/>
            <person name="Takaki Y."/>
            <person name="Nishi S."/>
            <person name="Hori S."/>
            <person name="Arai W."/>
            <person name="Tsubouchi T."/>
            <person name="Morono Y."/>
            <person name="Uchiyama I."/>
            <person name="Ito T."/>
            <person name="Fujiyama A."/>
            <person name="Inagaki F."/>
            <person name="Takami H."/>
        </authorList>
    </citation>
    <scope>NUCLEOTIDE SEQUENCE</scope>
    <source>
        <strain evidence="2">Expedition CK06-06</strain>
    </source>
</reference>
<dbReference type="Pfam" id="PF07693">
    <property type="entry name" value="KAP_NTPase"/>
    <property type="match status" value="1"/>
</dbReference>